<evidence type="ECO:0000256" key="3">
    <source>
        <dbReference type="SAM" id="SignalP"/>
    </source>
</evidence>
<reference evidence="4 5" key="1">
    <citation type="submission" date="2006-10" db="EMBL/GenBank/DDBJ databases">
        <title>The Genome Sequence of Batrachochytrium dendrobatidis JEL423.</title>
        <authorList>
            <consortium name="The Broad Institute Genome Sequencing Platform"/>
            <person name="Birren B."/>
            <person name="Lander E."/>
            <person name="Galagan J."/>
            <person name="Cuomo C."/>
            <person name="Devon K."/>
            <person name="Jaffe D."/>
            <person name="Butler J."/>
            <person name="Alvarez P."/>
            <person name="Gnerre S."/>
            <person name="Grabherr M."/>
            <person name="Kleber M."/>
            <person name="Mauceli E."/>
            <person name="Brockman W."/>
            <person name="Young S."/>
            <person name="LaButti K."/>
            <person name="Sykes S."/>
            <person name="DeCaprio D."/>
            <person name="Crawford M."/>
            <person name="Koehrsen M."/>
            <person name="Engels R."/>
            <person name="Montgomery P."/>
            <person name="Pearson M."/>
            <person name="Howarth C."/>
            <person name="Larson L."/>
            <person name="White J."/>
            <person name="O'Leary S."/>
            <person name="Kodira C."/>
            <person name="Zeng Q."/>
            <person name="Yandava C."/>
            <person name="Alvarado L."/>
            <person name="Longcore J."/>
            <person name="James T."/>
        </authorList>
    </citation>
    <scope>NUCLEOTIDE SEQUENCE [LARGE SCALE GENOMIC DNA]</scope>
    <source>
        <strain evidence="4 5">JEL423</strain>
    </source>
</reference>
<feature type="region of interest" description="Disordered" evidence="2">
    <location>
        <begin position="219"/>
        <end position="292"/>
    </location>
</feature>
<dbReference type="AlphaFoldDB" id="A0A177WYR5"/>
<feature type="chain" id="PRO_5008078044" evidence="3">
    <location>
        <begin position="21"/>
        <end position="292"/>
    </location>
</feature>
<feature type="coiled-coil region" evidence="1">
    <location>
        <begin position="132"/>
        <end position="159"/>
    </location>
</feature>
<evidence type="ECO:0000313" key="5">
    <source>
        <dbReference type="Proteomes" id="UP000077115"/>
    </source>
</evidence>
<dbReference type="PROSITE" id="PS51257">
    <property type="entry name" value="PROKAR_LIPOPROTEIN"/>
    <property type="match status" value="1"/>
</dbReference>
<proteinExistence type="predicted"/>
<sequence length="292" mass="33225">MKLAVTVLSSILFACSVTTANPVNPSATTSTDASTSTTQPTATESNKSGLWTASNEEIATWVDVSQFTKADAELIKQYLKLTQKYEKAKEMRNLLKKETGVQEKLVKQLDQESWWFLRQFKKGKGPKYGKKLNEAREKYRKEEIKRIKLEKEYHKADLENIDLNFKLDFSKKELTKLLFGDNLDSPLFYSHMHFMASNIGFVENILKFLNLQLDQQSESEQASTSGTQSLPRNYKSLSSKTPTDQPTQISSNTKGTFKVRSSTRKAYSKMKSSLGSRWSQFKNDDDSSDSDD</sequence>
<reference evidence="4 5" key="2">
    <citation type="submission" date="2016-05" db="EMBL/GenBank/DDBJ databases">
        <title>Lineage-specific infection strategies underlie the spectrum of fungal disease in amphibians.</title>
        <authorList>
            <person name="Cuomo C.A."/>
            <person name="Farrer R.A."/>
            <person name="James T."/>
            <person name="Longcore J."/>
            <person name="Birren B."/>
        </authorList>
    </citation>
    <scope>NUCLEOTIDE SEQUENCE [LARGE SCALE GENOMIC DNA]</scope>
    <source>
        <strain evidence="4 5">JEL423</strain>
    </source>
</reference>
<keyword evidence="1" id="KW-0175">Coiled coil</keyword>
<dbReference type="EMBL" id="DS022313">
    <property type="protein sequence ID" value="OAJ44641.1"/>
    <property type="molecule type" value="Genomic_DNA"/>
</dbReference>
<name>A0A177WYR5_BATDL</name>
<evidence type="ECO:0000313" key="4">
    <source>
        <dbReference type="EMBL" id="OAJ44641.1"/>
    </source>
</evidence>
<dbReference type="VEuPathDB" id="FungiDB:BDEG_27851"/>
<gene>
    <name evidence="4" type="ORF">BDEG_27851</name>
</gene>
<feature type="compositionally biased region" description="Low complexity" evidence="2">
    <location>
        <begin position="26"/>
        <end position="45"/>
    </location>
</feature>
<accession>A0A177WYR5</accession>
<keyword evidence="3" id="KW-0732">Signal</keyword>
<feature type="compositionally biased region" description="Polar residues" evidence="2">
    <location>
        <begin position="270"/>
        <end position="281"/>
    </location>
</feature>
<evidence type="ECO:0000256" key="2">
    <source>
        <dbReference type="SAM" id="MobiDB-lite"/>
    </source>
</evidence>
<organism evidence="4 5">
    <name type="scientific">Batrachochytrium dendrobatidis (strain JEL423)</name>
    <dbReference type="NCBI Taxonomy" id="403673"/>
    <lineage>
        <taxon>Eukaryota</taxon>
        <taxon>Fungi</taxon>
        <taxon>Fungi incertae sedis</taxon>
        <taxon>Chytridiomycota</taxon>
        <taxon>Chytridiomycota incertae sedis</taxon>
        <taxon>Chytridiomycetes</taxon>
        <taxon>Rhizophydiales</taxon>
        <taxon>Rhizophydiales incertae sedis</taxon>
        <taxon>Batrachochytrium</taxon>
    </lineage>
</organism>
<feature type="signal peptide" evidence="3">
    <location>
        <begin position="1"/>
        <end position="20"/>
    </location>
</feature>
<feature type="region of interest" description="Disordered" evidence="2">
    <location>
        <begin position="24"/>
        <end position="49"/>
    </location>
</feature>
<protein>
    <submittedName>
        <fullName evidence="4">Uncharacterized protein</fullName>
    </submittedName>
</protein>
<evidence type="ECO:0000256" key="1">
    <source>
        <dbReference type="SAM" id="Coils"/>
    </source>
</evidence>
<feature type="compositionally biased region" description="Polar residues" evidence="2">
    <location>
        <begin position="219"/>
        <end position="255"/>
    </location>
</feature>
<dbReference type="Proteomes" id="UP000077115">
    <property type="component" value="Unassembled WGS sequence"/>
</dbReference>